<gene>
    <name evidence="2" type="ORF">HGB41_14595</name>
</gene>
<dbReference type="SUPFAM" id="SSF53756">
    <property type="entry name" value="UDP-Glycosyltransferase/glycogen phosphorylase"/>
    <property type="match status" value="1"/>
</dbReference>
<keyword evidence="3" id="KW-1185">Reference proteome</keyword>
<dbReference type="Proteomes" id="UP000533905">
    <property type="component" value="Unassembled WGS sequence"/>
</dbReference>
<protein>
    <submittedName>
        <fullName evidence="2">Glycosyltransferase family 4 protein</fullName>
    </submittedName>
</protein>
<dbReference type="GO" id="GO:0016757">
    <property type="term" value="F:glycosyltransferase activity"/>
    <property type="evidence" value="ECO:0007669"/>
    <property type="project" value="UniProtKB-ARBA"/>
</dbReference>
<dbReference type="AlphaFoldDB" id="A0A7Y2NZS7"/>
<accession>A0A7Y2NZS7</accession>
<dbReference type="RefSeq" id="WP_171085595.1">
    <property type="nucleotide sequence ID" value="NZ_JABAIV010000004.1"/>
</dbReference>
<evidence type="ECO:0000313" key="2">
    <source>
        <dbReference type="EMBL" id="NNG24222.1"/>
    </source>
</evidence>
<proteinExistence type="predicted"/>
<evidence type="ECO:0000313" key="3">
    <source>
        <dbReference type="Proteomes" id="UP000533905"/>
    </source>
</evidence>
<organism evidence="2 3">
    <name type="scientific">Telluria aromaticivorans</name>
    <dbReference type="NCBI Taxonomy" id="2725995"/>
    <lineage>
        <taxon>Bacteria</taxon>
        <taxon>Pseudomonadati</taxon>
        <taxon>Pseudomonadota</taxon>
        <taxon>Betaproteobacteria</taxon>
        <taxon>Burkholderiales</taxon>
        <taxon>Oxalobacteraceae</taxon>
        <taxon>Telluria group</taxon>
        <taxon>Telluria</taxon>
    </lineage>
</organism>
<name>A0A7Y2NZS7_9BURK</name>
<sequence length="431" mass="46666">MVKRALMIAFHFPPQRGSSGIQRTLKFVQHLPGLGWEPLVLTAHPRAHADTEPDQMKDIASSVVVRRAFALDTARHLAWRGRYLGTMALPDRWVSWVLGAVPAGLAMIRRYRPQLIWSTYPIASAHLIGLALRRLTGLPWVADLRDPMIDASHPSGRLKRAIVGWIEAQTLAHCTRAVCTTPGAVRSYRARYPALPPERICLIENGYDEAAFAAASQETPPAPAAGPLVLLHSGIVYPSERDPRPLFGALAALRARGRITPATFRLVLRAPVHDDWLATLASEHGIDDIVTIAPALPYRAALAEMLGAGALLVLQASNCNDQVPAKLYEYLRAGRPVLALTDENGDTARTLRKLGIDTIGPLDDAEGIAQALERFLDLVAQGSAPLATDAMVRTQERGARTVQLGALFDAVLAEDSALRGARQAAKSSKAP</sequence>
<dbReference type="Pfam" id="PF13439">
    <property type="entry name" value="Glyco_transf_4"/>
    <property type="match status" value="1"/>
</dbReference>
<evidence type="ECO:0000259" key="1">
    <source>
        <dbReference type="Pfam" id="PF13439"/>
    </source>
</evidence>
<feature type="domain" description="Glycosyltransferase subfamily 4-like N-terminal" evidence="1">
    <location>
        <begin position="25"/>
        <end position="209"/>
    </location>
</feature>
<dbReference type="InterPro" id="IPR028098">
    <property type="entry name" value="Glyco_trans_4-like_N"/>
</dbReference>
<keyword evidence="2" id="KW-0808">Transferase</keyword>
<dbReference type="EMBL" id="JABAIV010000004">
    <property type="protein sequence ID" value="NNG24222.1"/>
    <property type="molecule type" value="Genomic_DNA"/>
</dbReference>
<comment type="caution">
    <text evidence="2">The sequence shown here is derived from an EMBL/GenBank/DDBJ whole genome shotgun (WGS) entry which is preliminary data.</text>
</comment>
<dbReference type="Gene3D" id="3.40.50.2000">
    <property type="entry name" value="Glycogen Phosphorylase B"/>
    <property type="match status" value="2"/>
</dbReference>
<reference evidence="2 3" key="1">
    <citation type="submission" date="2020-04" db="EMBL/GenBank/DDBJ databases">
        <title>Massilia sp. nov., a cold adapted bacteria isolated from Arctic soil.</title>
        <authorList>
            <person name="Son J."/>
            <person name="Ka J.-O."/>
        </authorList>
    </citation>
    <scope>NUCLEOTIDE SEQUENCE [LARGE SCALE GENOMIC DNA]</scope>
    <source>
        <strain evidence="2 3">ML15P13</strain>
    </source>
</reference>